<dbReference type="PROSITE" id="PS50294">
    <property type="entry name" value="WD_REPEATS_REGION"/>
    <property type="match status" value="4"/>
</dbReference>
<feature type="compositionally biased region" description="Polar residues" evidence="5">
    <location>
        <begin position="230"/>
        <end position="250"/>
    </location>
</feature>
<proteinExistence type="predicted"/>
<dbReference type="InterPro" id="IPR020472">
    <property type="entry name" value="WD40_PAC1"/>
</dbReference>
<dbReference type="PROSITE" id="PS50082">
    <property type="entry name" value="WD_REPEATS_2"/>
    <property type="match status" value="5"/>
</dbReference>
<keyword evidence="1 3" id="KW-0853">WD repeat</keyword>
<name>A0A3P6A6N2_BRACM</name>
<feature type="compositionally biased region" description="Low complexity" evidence="5">
    <location>
        <begin position="178"/>
        <end position="189"/>
    </location>
</feature>
<feature type="compositionally biased region" description="Polar residues" evidence="5">
    <location>
        <begin position="754"/>
        <end position="783"/>
    </location>
</feature>
<feature type="repeat" description="WD" evidence="3">
    <location>
        <begin position="1049"/>
        <end position="1089"/>
    </location>
</feature>
<evidence type="ECO:0000256" key="2">
    <source>
        <dbReference type="ARBA" id="ARBA00022737"/>
    </source>
</evidence>
<dbReference type="Pfam" id="PF08513">
    <property type="entry name" value="LisH"/>
    <property type="match status" value="2"/>
</dbReference>
<gene>
    <name evidence="6" type="ORF">BRAA03T11086Z</name>
</gene>
<dbReference type="PANTHER" id="PTHR44376:SF9">
    <property type="entry name" value="TRANSCRIPTIONAL COREPRESSOR LEUNIG_HOMOLOG"/>
    <property type="match status" value="1"/>
</dbReference>
<dbReference type="PRINTS" id="PR00320">
    <property type="entry name" value="GPROTEINBRPT"/>
</dbReference>
<dbReference type="PROSITE" id="PS00678">
    <property type="entry name" value="WD_REPEATS_1"/>
    <property type="match status" value="2"/>
</dbReference>
<keyword evidence="4" id="KW-0175">Coiled coil</keyword>
<evidence type="ECO:0000256" key="4">
    <source>
        <dbReference type="SAM" id="Coils"/>
    </source>
</evidence>
<dbReference type="EMBL" id="LR031572">
    <property type="protein sequence ID" value="VDC79868.1"/>
    <property type="molecule type" value="Genomic_DNA"/>
</dbReference>
<feature type="repeat" description="WD" evidence="3">
    <location>
        <begin position="1131"/>
        <end position="1163"/>
    </location>
</feature>
<evidence type="ECO:0000256" key="1">
    <source>
        <dbReference type="ARBA" id="ARBA00022574"/>
    </source>
</evidence>
<evidence type="ECO:0000256" key="3">
    <source>
        <dbReference type="PROSITE-ProRule" id="PRU00221"/>
    </source>
</evidence>
<dbReference type="PROSITE" id="PS50896">
    <property type="entry name" value="LISH"/>
    <property type="match status" value="3"/>
</dbReference>
<dbReference type="Pfam" id="PF00400">
    <property type="entry name" value="WD40"/>
    <property type="match status" value="5"/>
</dbReference>
<feature type="compositionally biased region" description="Polar residues" evidence="5">
    <location>
        <begin position="156"/>
        <end position="169"/>
    </location>
</feature>
<dbReference type="GO" id="GO:0003714">
    <property type="term" value="F:transcription corepressor activity"/>
    <property type="evidence" value="ECO:0007669"/>
    <property type="project" value="InterPro"/>
</dbReference>
<dbReference type="InterPro" id="IPR015943">
    <property type="entry name" value="WD40/YVTN_repeat-like_dom_sf"/>
</dbReference>
<dbReference type="InterPro" id="IPR019775">
    <property type="entry name" value="WD40_repeat_CS"/>
</dbReference>
<evidence type="ECO:0008006" key="7">
    <source>
        <dbReference type="Google" id="ProtNLM"/>
    </source>
</evidence>
<evidence type="ECO:0000256" key="5">
    <source>
        <dbReference type="SAM" id="MobiDB-lite"/>
    </source>
</evidence>
<feature type="repeat" description="WD" evidence="3">
    <location>
        <begin position="922"/>
        <end position="956"/>
    </location>
</feature>
<evidence type="ECO:0000313" key="6">
    <source>
        <dbReference type="EMBL" id="VDC79868.1"/>
    </source>
</evidence>
<dbReference type="InterPro" id="IPR044716">
    <property type="entry name" value="LEUNIG-like"/>
</dbReference>
<feature type="region of interest" description="Disordered" evidence="5">
    <location>
        <begin position="668"/>
        <end position="787"/>
    </location>
</feature>
<feature type="compositionally biased region" description="Polar residues" evidence="5">
    <location>
        <begin position="696"/>
        <end position="722"/>
    </location>
</feature>
<keyword evidence="2" id="KW-0677">Repeat</keyword>
<feature type="region of interest" description="Disordered" evidence="5">
    <location>
        <begin position="142"/>
        <end position="191"/>
    </location>
</feature>
<feature type="repeat" description="WD" evidence="3">
    <location>
        <begin position="965"/>
        <end position="1007"/>
    </location>
</feature>
<protein>
    <recommendedName>
        <fullName evidence="7">LisH domain-containing protein</fullName>
    </recommendedName>
</protein>
<organism evidence="6">
    <name type="scientific">Brassica campestris</name>
    <name type="common">Field mustard</name>
    <dbReference type="NCBI Taxonomy" id="3711"/>
    <lineage>
        <taxon>Eukaryota</taxon>
        <taxon>Viridiplantae</taxon>
        <taxon>Streptophyta</taxon>
        <taxon>Embryophyta</taxon>
        <taxon>Tracheophyta</taxon>
        <taxon>Spermatophyta</taxon>
        <taxon>Magnoliopsida</taxon>
        <taxon>eudicotyledons</taxon>
        <taxon>Gunneridae</taxon>
        <taxon>Pentapetalae</taxon>
        <taxon>rosids</taxon>
        <taxon>malvids</taxon>
        <taxon>Brassicales</taxon>
        <taxon>Brassicaceae</taxon>
        <taxon>Brassiceae</taxon>
        <taxon>Brassica</taxon>
    </lineage>
</organism>
<dbReference type="InterPro" id="IPR001680">
    <property type="entry name" value="WD40_rpt"/>
</dbReference>
<feature type="compositionally biased region" description="Low complexity" evidence="5">
    <location>
        <begin position="209"/>
        <end position="229"/>
    </location>
</feature>
<dbReference type="SMART" id="SM00667">
    <property type="entry name" value="LisH"/>
    <property type="match status" value="3"/>
</dbReference>
<dbReference type="Gene3D" id="2.130.10.10">
    <property type="entry name" value="YVTN repeat-like/Quinoprotein amine dehydrogenase"/>
    <property type="match status" value="2"/>
</dbReference>
<feature type="compositionally biased region" description="Low complexity" evidence="5">
    <location>
        <begin position="726"/>
        <end position="746"/>
    </location>
</feature>
<feature type="repeat" description="WD" evidence="3">
    <location>
        <begin position="880"/>
        <end position="915"/>
    </location>
</feature>
<dbReference type="SUPFAM" id="SSF50978">
    <property type="entry name" value="WD40 repeat-like"/>
    <property type="match status" value="1"/>
</dbReference>
<dbReference type="AlphaFoldDB" id="A0A3P6A6N2"/>
<accession>A0A3P6A6N2</accession>
<reference evidence="6" key="1">
    <citation type="submission" date="2018-11" db="EMBL/GenBank/DDBJ databases">
        <authorList>
            <consortium name="Genoscope - CEA"/>
            <person name="William W."/>
        </authorList>
    </citation>
    <scope>NUCLEOTIDE SEQUENCE</scope>
</reference>
<dbReference type="SMART" id="SM00320">
    <property type="entry name" value="WD40"/>
    <property type="match status" value="7"/>
</dbReference>
<dbReference type="InterPro" id="IPR036322">
    <property type="entry name" value="WD40_repeat_dom_sf"/>
</dbReference>
<feature type="region of interest" description="Disordered" evidence="5">
    <location>
        <begin position="203"/>
        <end position="263"/>
    </location>
</feature>
<dbReference type="PANTHER" id="PTHR44376">
    <property type="entry name" value="TRANSCRIPTIONAL REGULATOR OF FILAMENTOUS GROWTH FLO8"/>
    <property type="match status" value="1"/>
</dbReference>
<feature type="coiled-coil region" evidence="4">
    <location>
        <begin position="457"/>
        <end position="484"/>
    </location>
</feature>
<dbReference type="InterPro" id="IPR006594">
    <property type="entry name" value="LisH"/>
</dbReference>
<sequence>MAQSNWEADKMLDTYIYDHLVKKKLHNIAKSFVTEGKVSPDLVAIDAPGGFLFEWWSVFWEMFYARTKEKHDESVVEYGLNVYIFDYLVKKKLHYTAKVFMTEVKVSPDNVAIDDPRGFLSEWWSLFWDVYIAKTNEKHYESTAEAQQGKPKEQMKQPNPINTETSQTHMDPGTIHHGQMVQGNNQGGVSAALQSRTQQTPLINMPPVQHSSSQQQDPLLSQQSQQNNSTGSGNMVGSSNSQLSTPSTHTPVEGDAMTGNMPKGPMMYGSDAIGGLASSANQLWQQGKAEEEQIQMKQLNPVNTETSGTNNHGEMVQRNDQGGDVSAAILKQLKSQTQQTPVITLLDRIFFSVLVTFLHCTKHTGLKLEAGEGESRKRCKCKKSKCLQLLDVYIYDYLVKKKLHNTAKSFMTEGKVSPDPVAIDAPGGFLFEWWSVFWDIFIARTNEKHSESAAAYIEAQQGKAKEQQMQLQQLQMMRQAQMRRDPSLGGPMNAIVSDGMVGQSNNASAMAAKMYEERMKQPNPMNAETSQPHMDPRMALLKSGTSHHGQMVQGNHQGGVSAALQQLQSRTQQTPEIKSEVNLGASPRQLPVDPSTVYGQGILQSKPGMGSAGLNPGVGVLPLKGWPLTGIDNMRQGLGPQVQKAFLQNQGQFQLSPQQQQQQQIMAQVQGQGNMTNSSVYGDMDTRRFSGLPRGNLNSKDGQQNANDGSIGSPMLSNSSKLINMPQVQQSSSQQQDPLLSQQSQQNNRKRKGPTSSGPANSTGTGNTVGPSNSQPSTPSTHTPVEGVAMTGNMQHVNNMPKGPMMYGSDAIGGLASSANQLLQDDMEPFGDVGALEDNVESFLSQDDGDGGSLFGTLKRNPSEHTETSKVFSFNEVGSIRRSASKVICCNFSSDGKLLASAGHDKKVFVWNMETLHTEIPPEEHGHIITDVRFQPNSTQLATSSFDKTIKIWDVSKPGYFVRTISGHNAPVMSLDFHPKKTDLFCSCDTNNEIRFWSINSANCLRVLQAQGASTQVRFQPKLGQMLAAASENIVSIFDVEQYRGVHSFKGHSSSVHSICWNPTGELVASLSEDSVKVWSAGSGECIHELSSSGNKFHSCVYHPTYPNLLVIGGYQSLELWDTGENKCMTIAAHECVISALAQSSSTGMMASASHDKSVKIWK</sequence>
<dbReference type="CDD" id="cd00200">
    <property type="entry name" value="WD40"/>
    <property type="match status" value="1"/>
</dbReference>